<dbReference type="EC" id="2.1.1.199" evidence="6"/>
<organism evidence="8 9">
    <name type="scientific">Denitrobaculum tricleocarpae</name>
    <dbReference type="NCBI Taxonomy" id="2591009"/>
    <lineage>
        <taxon>Bacteria</taxon>
        <taxon>Pseudomonadati</taxon>
        <taxon>Pseudomonadota</taxon>
        <taxon>Alphaproteobacteria</taxon>
        <taxon>Rhodospirillales</taxon>
        <taxon>Rhodospirillaceae</taxon>
        <taxon>Denitrobaculum</taxon>
    </lineage>
</organism>
<keyword evidence="6" id="KW-0963">Cytoplasm</keyword>
<evidence type="ECO:0000256" key="2">
    <source>
        <dbReference type="ARBA" id="ARBA00022552"/>
    </source>
</evidence>
<dbReference type="EMBL" id="VHSH01000015">
    <property type="protein sequence ID" value="TQV70866.1"/>
    <property type="molecule type" value="Genomic_DNA"/>
</dbReference>
<dbReference type="SUPFAM" id="SSF53335">
    <property type="entry name" value="S-adenosyl-L-methionine-dependent methyltransferases"/>
    <property type="match status" value="1"/>
</dbReference>
<keyword evidence="2 6" id="KW-0698">rRNA processing</keyword>
<dbReference type="InterPro" id="IPR002903">
    <property type="entry name" value="RsmH"/>
</dbReference>
<evidence type="ECO:0000313" key="9">
    <source>
        <dbReference type="Proteomes" id="UP000315252"/>
    </source>
</evidence>
<keyword evidence="3 6" id="KW-0489">Methyltransferase</keyword>
<dbReference type="InterPro" id="IPR029063">
    <property type="entry name" value="SAM-dependent_MTases_sf"/>
</dbReference>
<dbReference type="InterPro" id="IPR023397">
    <property type="entry name" value="SAM-dep_MeTrfase_MraW_recog"/>
</dbReference>
<dbReference type="PANTHER" id="PTHR11265">
    <property type="entry name" value="S-ADENOSYL-METHYLTRANSFERASE MRAW"/>
    <property type="match status" value="1"/>
</dbReference>
<dbReference type="PANTHER" id="PTHR11265:SF0">
    <property type="entry name" value="12S RRNA N4-METHYLCYTIDINE METHYLTRANSFERASE"/>
    <property type="match status" value="1"/>
</dbReference>
<feature type="binding site" evidence="6">
    <location>
        <position position="91"/>
    </location>
    <ligand>
        <name>S-adenosyl-L-methionine</name>
        <dbReference type="ChEBI" id="CHEBI:59789"/>
    </ligand>
</feature>
<feature type="region of interest" description="Disordered" evidence="7">
    <location>
        <begin position="287"/>
        <end position="320"/>
    </location>
</feature>
<evidence type="ECO:0000256" key="1">
    <source>
        <dbReference type="ARBA" id="ARBA00010396"/>
    </source>
</evidence>
<dbReference type="Proteomes" id="UP000315252">
    <property type="component" value="Unassembled WGS sequence"/>
</dbReference>
<feature type="binding site" evidence="6">
    <location>
        <position position="43"/>
    </location>
    <ligand>
        <name>S-adenosyl-L-methionine</name>
        <dbReference type="ChEBI" id="CHEBI:59789"/>
    </ligand>
</feature>
<keyword evidence="9" id="KW-1185">Reference proteome</keyword>
<reference evidence="8 9" key="1">
    <citation type="submission" date="2019-06" db="EMBL/GenBank/DDBJ databases">
        <title>Whole genome sequence for Rhodospirillaceae sp. R148.</title>
        <authorList>
            <person name="Wang G."/>
        </authorList>
    </citation>
    <scope>NUCLEOTIDE SEQUENCE [LARGE SCALE GENOMIC DNA]</scope>
    <source>
        <strain evidence="8 9">R148</strain>
    </source>
</reference>
<feature type="binding site" evidence="6">
    <location>
        <position position="98"/>
    </location>
    <ligand>
        <name>S-adenosyl-L-methionine</name>
        <dbReference type="ChEBI" id="CHEBI:59789"/>
    </ligand>
</feature>
<dbReference type="GO" id="GO:0071424">
    <property type="term" value="F:rRNA (cytosine-N4-)-methyltransferase activity"/>
    <property type="evidence" value="ECO:0007669"/>
    <property type="project" value="UniProtKB-UniRule"/>
</dbReference>
<gene>
    <name evidence="6 8" type="primary">rsmH</name>
    <name evidence="8" type="ORF">FKG95_27350</name>
</gene>
<evidence type="ECO:0000256" key="5">
    <source>
        <dbReference type="ARBA" id="ARBA00022691"/>
    </source>
</evidence>
<sequence>MLREVLAALAPRDGETYTDGTFGAGGYSSAILESADCRVVAIDRDVTAIRAGQEMVARFNGKLLIVEGCFGDMDSLLQREGIDKVDGVVLDLGVSSMQLDQAERGFSFRYDAELDMRMEGSADSERPSAADVINSLSEGELADIIFHFGEERRARQVARAIVNARRENRIERTGQLADIVRKVVRPAGGKKRDDNIDPATRTFQGLRIYVNDELGELHRGLRAAERLLAPGGRLVVVSFHSLEDRAVKRFLIERCGAAPRGSRHLPANNDDRSPAATFELLFKGAKGPADDETAVNPRSRSARLRAARRTSAAPWVEEAA</sequence>
<keyword evidence="5 6" id="KW-0949">S-adenosyl-L-methionine</keyword>
<protein>
    <recommendedName>
        <fullName evidence="6">Ribosomal RNA small subunit methyltransferase H</fullName>
        <ecNumber evidence="6">2.1.1.199</ecNumber>
    </recommendedName>
    <alternativeName>
        <fullName evidence="6">16S rRNA m(4)C1402 methyltransferase</fullName>
    </alternativeName>
    <alternativeName>
        <fullName evidence="6">rRNA (cytosine-N(4)-)-methyltransferase RsmH</fullName>
    </alternativeName>
</protein>
<evidence type="ECO:0000256" key="6">
    <source>
        <dbReference type="HAMAP-Rule" id="MF_01007"/>
    </source>
</evidence>
<dbReference type="GO" id="GO:0005737">
    <property type="term" value="C:cytoplasm"/>
    <property type="evidence" value="ECO:0007669"/>
    <property type="project" value="UniProtKB-SubCell"/>
</dbReference>
<dbReference type="NCBIfam" id="TIGR00006">
    <property type="entry name" value="16S rRNA (cytosine(1402)-N(4))-methyltransferase RsmH"/>
    <property type="match status" value="1"/>
</dbReference>
<dbReference type="HAMAP" id="MF_01007">
    <property type="entry name" value="16SrRNA_methyltr_H"/>
    <property type="match status" value="1"/>
</dbReference>
<dbReference type="Pfam" id="PF01795">
    <property type="entry name" value="Methyltransf_5"/>
    <property type="match status" value="1"/>
</dbReference>
<evidence type="ECO:0000256" key="4">
    <source>
        <dbReference type="ARBA" id="ARBA00022679"/>
    </source>
</evidence>
<comment type="caution">
    <text evidence="8">The sequence shown here is derived from an EMBL/GenBank/DDBJ whole genome shotgun (WGS) entry which is preliminary data.</text>
</comment>
<dbReference type="OrthoDB" id="9806637at2"/>
<dbReference type="Gene3D" id="3.40.50.150">
    <property type="entry name" value="Vaccinia Virus protein VP39"/>
    <property type="match status" value="1"/>
</dbReference>
<comment type="function">
    <text evidence="6">Specifically methylates the N4 position of cytidine in position 1402 (C1402) of 16S rRNA.</text>
</comment>
<evidence type="ECO:0000313" key="8">
    <source>
        <dbReference type="EMBL" id="TQV70866.1"/>
    </source>
</evidence>
<comment type="catalytic activity">
    <reaction evidence="6">
        <text>cytidine(1402) in 16S rRNA + S-adenosyl-L-methionine = N(4)-methylcytidine(1402) in 16S rRNA + S-adenosyl-L-homocysteine + H(+)</text>
        <dbReference type="Rhea" id="RHEA:42928"/>
        <dbReference type="Rhea" id="RHEA-COMP:10286"/>
        <dbReference type="Rhea" id="RHEA-COMP:10287"/>
        <dbReference type="ChEBI" id="CHEBI:15378"/>
        <dbReference type="ChEBI" id="CHEBI:57856"/>
        <dbReference type="ChEBI" id="CHEBI:59789"/>
        <dbReference type="ChEBI" id="CHEBI:74506"/>
        <dbReference type="ChEBI" id="CHEBI:82748"/>
        <dbReference type="EC" id="2.1.1.199"/>
    </reaction>
</comment>
<dbReference type="PIRSF" id="PIRSF004486">
    <property type="entry name" value="MraW"/>
    <property type="match status" value="1"/>
</dbReference>
<comment type="subcellular location">
    <subcellularLocation>
        <location evidence="6">Cytoplasm</location>
    </subcellularLocation>
</comment>
<name>A0A545T0X5_9PROT</name>
<dbReference type="GO" id="GO:0070475">
    <property type="term" value="P:rRNA base methylation"/>
    <property type="evidence" value="ECO:0007669"/>
    <property type="project" value="UniProtKB-UniRule"/>
</dbReference>
<dbReference type="Gene3D" id="1.10.150.170">
    <property type="entry name" value="Putative methyltransferase TM0872, insert domain"/>
    <property type="match status" value="1"/>
</dbReference>
<comment type="similarity">
    <text evidence="1 6">Belongs to the methyltransferase superfamily. RsmH family.</text>
</comment>
<dbReference type="SUPFAM" id="SSF81799">
    <property type="entry name" value="Putative methyltransferase TM0872, insert domain"/>
    <property type="match status" value="1"/>
</dbReference>
<feature type="binding site" evidence="6">
    <location>
        <position position="70"/>
    </location>
    <ligand>
        <name>S-adenosyl-L-methionine</name>
        <dbReference type="ChEBI" id="CHEBI:59789"/>
    </ligand>
</feature>
<accession>A0A545T0X5</accession>
<dbReference type="AlphaFoldDB" id="A0A545T0X5"/>
<proteinExistence type="inferred from homology"/>
<evidence type="ECO:0000256" key="3">
    <source>
        <dbReference type="ARBA" id="ARBA00022603"/>
    </source>
</evidence>
<feature type="binding site" evidence="6">
    <location>
        <begin position="25"/>
        <end position="27"/>
    </location>
    <ligand>
        <name>S-adenosyl-L-methionine</name>
        <dbReference type="ChEBI" id="CHEBI:59789"/>
    </ligand>
</feature>
<evidence type="ECO:0000256" key="7">
    <source>
        <dbReference type="SAM" id="MobiDB-lite"/>
    </source>
</evidence>
<keyword evidence="4 6" id="KW-0808">Transferase</keyword>